<reference evidence="7 8" key="1">
    <citation type="submission" date="2023-07" db="EMBL/GenBank/DDBJ databases">
        <title>Genomic Encyclopedia of Type Strains, Phase IV (KMG-IV): sequencing the most valuable type-strain genomes for metagenomic binning, comparative biology and taxonomic classification.</title>
        <authorList>
            <person name="Goeker M."/>
        </authorList>
    </citation>
    <scope>NUCLEOTIDE SEQUENCE [LARGE SCALE GENOMIC DNA]</scope>
    <source>
        <strain evidence="7 8">DSM 16460</strain>
    </source>
</reference>
<sequence length="305" mass="34675">MWDKIQIFGFRALWNPEIIIITLALVILYYLFTGPFKHKAGLSEAPTKKQKISMYSALVIFYLVKGSPVYLMSHIMLMAHMGQMAILYLLTPILIIKGIPKEWWNKVFNASGLRHVLSLFTRPLMALVMFNLLFSIYHIPLILDFTKSHITVHWAVTILLLVFALFMWWPIFGPLEKRVEIKPLFKLLYIFGAGMLLTPACALIIFADTPLYATYSQPDAFMQALALCVPPSVLSGMNLGGPQVFLNMELVSDQQAAGIIMKVSQELLYGGILARLFYNWFQSENQRGIDPLPQDLEQQATVERG</sequence>
<keyword evidence="4 6" id="KW-1133">Transmembrane helix</keyword>
<dbReference type="InterPro" id="IPR019108">
    <property type="entry name" value="Caa3_assmbl_CtaG-rel"/>
</dbReference>
<evidence type="ECO:0000313" key="8">
    <source>
        <dbReference type="Proteomes" id="UP001224359"/>
    </source>
</evidence>
<feature type="transmembrane region" description="Helical" evidence="6">
    <location>
        <begin position="116"/>
        <end position="139"/>
    </location>
</feature>
<evidence type="ECO:0000256" key="6">
    <source>
        <dbReference type="SAM" id="Phobius"/>
    </source>
</evidence>
<evidence type="ECO:0000256" key="2">
    <source>
        <dbReference type="ARBA" id="ARBA00022475"/>
    </source>
</evidence>
<keyword evidence="5 6" id="KW-0472">Membrane</keyword>
<keyword evidence="3 6" id="KW-0812">Transmembrane</keyword>
<keyword evidence="2" id="KW-1003">Cell membrane</keyword>
<proteinExistence type="predicted"/>
<dbReference type="Pfam" id="PF09678">
    <property type="entry name" value="Caa3_CtaG"/>
    <property type="match status" value="1"/>
</dbReference>
<feature type="transmembrane region" description="Helical" evidence="6">
    <location>
        <begin position="151"/>
        <end position="172"/>
    </location>
</feature>
<dbReference type="RefSeq" id="WP_306977120.1">
    <property type="nucleotide sequence ID" value="NZ_JAUSTQ010000008.1"/>
</dbReference>
<accession>A0ABT9VGN0</accession>
<organism evidence="7 8">
    <name type="scientific">Alkalibacillus salilacus</name>
    <dbReference type="NCBI Taxonomy" id="284582"/>
    <lineage>
        <taxon>Bacteria</taxon>
        <taxon>Bacillati</taxon>
        <taxon>Bacillota</taxon>
        <taxon>Bacilli</taxon>
        <taxon>Bacillales</taxon>
        <taxon>Bacillaceae</taxon>
        <taxon>Alkalibacillus</taxon>
    </lineage>
</organism>
<name>A0ABT9VGN0_9BACI</name>
<dbReference type="Proteomes" id="UP001224359">
    <property type="component" value="Unassembled WGS sequence"/>
</dbReference>
<comment type="caution">
    <text evidence="7">The sequence shown here is derived from an EMBL/GenBank/DDBJ whole genome shotgun (WGS) entry which is preliminary data.</text>
</comment>
<evidence type="ECO:0000256" key="1">
    <source>
        <dbReference type="ARBA" id="ARBA00004651"/>
    </source>
</evidence>
<protein>
    <submittedName>
        <fullName evidence="7">Membrane protein</fullName>
    </submittedName>
</protein>
<evidence type="ECO:0000256" key="4">
    <source>
        <dbReference type="ARBA" id="ARBA00022989"/>
    </source>
</evidence>
<dbReference type="EMBL" id="JAUSTQ010000008">
    <property type="protein sequence ID" value="MDQ0160119.1"/>
    <property type="molecule type" value="Genomic_DNA"/>
</dbReference>
<feature type="transmembrane region" description="Helical" evidence="6">
    <location>
        <begin position="52"/>
        <end position="71"/>
    </location>
</feature>
<feature type="transmembrane region" description="Helical" evidence="6">
    <location>
        <begin position="77"/>
        <end position="96"/>
    </location>
</feature>
<evidence type="ECO:0000256" key="3">
    <source>
        <dbReference type="ARBA" id="ARBA00022692"/>
    </source>
</evidence>
<comment type="subcellular location">
    <subcellularLocation>
        <location evidence="1">Cell membrane</location>
        <topology evidence="1">Multi-pass membrane protein</topology>
    </subcellularLocation>
</comment>
<feature type="transmembrane region" description="Helical" evidence="6">
    <location>
        <begin position="184"/>
        <end position="207"/>
    </location>
</feature>
<dbReference type="NCBIfam" id="TIGR02737">
    <property type="entry name" value="caa3_CtaG"/>
    <property type="match status" value="1"/>
</dbReference>
<gene>
    <name evidence="7" type="ORF">J2S77_002120</name>
</gene>
<evidence type="ECO:0000256" key="5">
    <source>
        <dbReference type="ARBA" id="ARBA00023136"/>
    </source>
</evidence>
<keyword evidence="8" id="KW-1185">Reference proteome</keyword>
<dbReference type="InterPro" id="IPR014108">
    <property type="entry name" value="Caa3-assmbl_CtaG"/>
</dbReference>
<feature type="transmembrane region" description="Helical" evidence="6">
    <location>
        <begin position="12"/>
        <end position="32"/>
    </location>
</feature>
<evidence type="ECO:0000313" key="7">
    <source>
        <dbReference type="EMBL" id="MDQ0160119.1"/>
    </source>
</evidence>